<gene>
    <name evidence="1" type="ORF">BRAA02T07787Z</name>
</gene>
<dbReference type="EMBL" id="LR031573">
    <property type="protein sequence ID" value="VDC90369.1"/>
    <property type="molecule type" value="Genomic_DNA"/>
</dbReference>
<reference evidence="1" key="1">
    <citation type="submission" date="2018-11" db="EMBL/GenBank/DDBJ databases">
        <authorList>
            <consortium name="Genoscope - CEA"/>
            <person name="William W."/>
        </authorList>
    </citation>
    <scope>NUCLEOTIDE SEQUENCE</scope>
</reference>
<proteinExistence type="predicted"/>
<protein>
    <submittedName>
        <fullName evidence="1">Uncharacterized protein</fullName>
    </submittedName>
</protein>
<name>A0A3P6AMV1_BRACM</name>
<evidence type="ECO:0000313" key="1">
    <source>
        <dbReference type="EMBL" id="VDC90369.1"/>
    </source>
</evidence>
<accession>A0A3P6AMV1</accession>
<dbReference type="AlphaFoldDB" id="A0A3P6AMV1"/>
<sequence length="76" mass="9303">MDEHQPVMDLQATKERIPVEKRVKSRKPYVPKHLRREANRAELDGFQKRVKRILKDMSFEDAYHKYKLLLRKQRDI</sequence>
<organism evidence="1">
    <name type="scientific">Brassica campestris</name>
    <name type="common">Field mustard</name>
    <dbReference type="NCBI Taxonomy" id="3711"/>
    <lineage>
        <taxon>Eukaryota</taxon>
        <taxon>Viridiplantae</taxon>
        <taxon>Streptophyta</taxon>
        <taxon>Embryophyta</taxon>
        <taxon>Tracheophyta</taxon>
        <taxon>Spermatophyta</taxon>
        <taxon>Magnoliopsida</taxon>
        <taxon>eudicotyledons</taxon>
        <taxon>Gunneridae</taxon>
        <taxon>Pentapetalae</taxon>
        <taxon>rosids</taxon>
        <taxon>malvids</taxon>
        <taxon>Brassicales</taxon>
        <taxon>Brassicaceae</taxon>
        <taxon>Brassiceae</taxon>
        <taxon>Brassica</taxon>
    </lineage>
</organism>